<dbReference type="GO" id="GO:0008408">
    <property type="term" value="F:3'-5' exonuclease activity"/>
    <property type="evidence" value="ECO:0007669"/>
    <property type="project" value="InterPro"/>
</dbReference>
<dbReference type="InterPro" id="IPR004013">
    <property type="entry name" value="PHP_dom"/>
</dbReference>
<dbReference type="InterPro" id="IPR016195">
    <property type="entry name" value="Pol/histidinol_Pase-like"/>
</dbReference>
<dbReference type="InterPro" id="IPR041931">
    <property type="entry name" value="DNA_pol3_alpha_thumb_dom"/>
</dbReference>
<organism evidence="10 11">
    <name type="scientific">Helicobacter didelphidarum</name>
    <dbReference type="NCBI Taxonomy" id="2040648"/>
    <lineage>
        <taxon>Bacteria</taxon>
        <taxon>Pseudomonadati</taxon>
        <taxon>Campylobacterota</taxon>
        <taxon>Epsilonproteobacteria</taxon>
        <taxon>Campylobacterales</taxon>
        <taxon>Helicobacteraceae</taxon>
        <taxon>Helicobacter</taxon>
    </lineage>
</organism>
<evidence type="ECO:0000313" key="11">
    <source>
        <dbReference type="Proteomes" id="UP000256379"/>
    </source>
</evidence>
<dbReference type="InterPro" id="IPR011708">
    <property type="entry name" value="DNA_pol3_alpha_NTPase_dom"/>
</dbReference>
<feature type="region of interest" description="Disordered" evidence="8">
    <location>
        <begin position="1149"/>
        <end position="1169"/>
    </location>
</feature>
<dbReference type="EC" id="2.7.7.7" evidence="1"/>
<dbReference type="GO" id="GO:0003887">
    <property type="term" value="F:DNA-directed DNA polymerase activity"/>
    <property type="evidence" value="ECO:0007669"/>
    <property type="project" value="UniProtKB-KW"/>
</dbReference>
<dbReference type="Gene3D" id="3.20.20.140">
    <property type="entry name" value="Metal-dependent hydrolases"/>
    <property type="match status" value="1"/>
</dbReference>
<dbReference type="CDD" id="cd12113">
    <property type="entry name" value="PHP_PolIIIA_DnaE3"/>
    <property type="match status" value="1"/>
</dbReference>
<feature type="domain" description="Polymerase/histidinol phosphatase N-terminal" evidence="9">
    <location>
        <begin position="21"/>
        <end position="88"/>
    </location>
</feature>
<dbReference type="PANTHER" id="PTHR32294:SF0">
    <property type="entry name" value="DNA POLYMERASE III SUBUNIT ALPHA"/>
    <property type="match status" value="1"/>
</dbReference>
<dbReference type="Pfam" id="PF02811">
    <property type="entry name" value="PHP"/>
    <property type="match status" value="1"/>
</dbReference>
<dbReference type="Pfam" id="PF14579">
    <property type="entry name" value="HHH_6"/>
    <property type="match status" value="1"/>
</dbReference>
<evidence type="ECO:0000256" key="5">
    <source>
        <dbReference type="ARBA" id="ARBA00022705"/>
    </source>
</evidence>
<evidence type="ECO:0000256" key="8">
    <source>
        <dbReference type="SAM" id="MobiDB-lite"/>
    </source>
</evidence>
<name>A0A3D8IN96_9HELI</name>
<sequence>MGFTHLETQIIHTHTQKIPYTHLHLHTEYSLLDGANKLKTLGEKVKELGMTSVAMTDHGNMFGAVEFYKTMKQMGIKPIIGIEAYIHNKEDLGAKDLNCPKFHICLYAKNEEGYKNLMYLSSQSFIQGFYRTSRINKKILREYSKGIVCSSACLNGEIAWNLNLNPNMENKKREKKIALGAKGFEGAKEAIYEYQDIFGEDFYIEIMRHGVDDQLYIDNALIELSLQTKVKLIATNDAHYSTKEDANMQEAAMMIAMGTDINDSKRLKHTVSEFYIKSPQEMLDLFADIPEAVFNTQEIVEKCNLIIDLKDDKNPPTPPSFKFTKEYAKNENLEIEDEAEYFSHKCYEGLEKRLKHIDSTEHQAYYKRLKYEIEVITQMKFPGYMLIVWDFIRYAKENKIPVGPGRGSAAGSLVAYCLEITDLDPIKYDLLFERFLNPERISMPDIDTDFCQRRRSEMFNYMREKYGEYNVAQVITFGKMLARGVIRDVARVYGMPIKDADRFAKLIPSKLGITLQSYTNKQGKKVEGAYDLEPKIRELIESDTLAKKVWEMALRLENLNRNTGKHAAALVVDSERELWHKVPLYVSERTQGAMVTQYSMKYLEAVDLIKFDFLGLKTLTVIQDTLEIIKNTNNIEVNLSILDVNDEKVYRTLRTGNTLGIFQLESNGMQEINRKLQPSGINDAIALLALFRPGPMDSGMTDDYIERKHGRAKVTYAFKELEPILKNTYGVIVYQEQVMQIVQVIGGFSLGEADLVRRAMGKKDAQIMIETRAKFANGAQNKGFDRHKAEELFDQIAKFAEYGFNKSHSAAYGILTFQTAYLKTYFEHEFMAAMLTSESHKIESVVKYIDEVKAMGIEILPPHVNSSQSNFSVLMNERGEKRIVFGLGAIKGAGEGPLQSVVEVRLKDGQYKSLEDFIARVDFSRLSKRILEPLVKSGSLDGLGYNRSTMLDNLDLICDVGRNISRERTISNGGLFGTESLYPVLQLKKSEELANKDLLQFEYESLGFYLSGHPLDDFKDEILAIQNVVRISDLETLKDGSDILLIGKIDEVQRKMSKNNKAYGTMTIMDFSGKQPVTLFEQQLNKLDDMNLSQPIGIKGKLEKETIITETEDGRENESHKIGVRISEILQLHECKNVEIKIRKDKKGLKGDSKRIRESENTKQSQVQSQVIPNQYNRDVDSHILQNEIEEYIYEEYNESNGVEPLDLRGDMNDRHSCLCVLFESAINQEQMSDLARIAKSYSGNTKFAIGFRDNDTKQVFVLESELNVNSAIRSEIEKIFPEAQYQLF</sequence>
<dbReference type="Gene3D" id="1.10.150.870">
    <property type="match status" value="1"/>
</dbReference>
<reference evidence="10 11" key="1">
    <citation type="submission" date="2018-04" db="EMBL/GenBank/DDBJ databases">
        <title>Novel Campyloabacter and Helicobacter Species and Strains.</title>
        <authorList>
            <person name="Mannion A.J."/>
            <person name="Shen Z."/>
            <person name="Fox J.G."/>
        </authorList>
    </citation>
    <scope>NUCLEOTIDE SEQUENCE [LARGE SCALE GENOMIC DNA]</scope>
    <source>
        <strain evidence="10 11">MIT 17-337</strain>
    </source>
</reference>
<keyword evidence="3" id="KW-0808">Transferase</keyword>
<dbReference type="SMART" id="SM00481">
    <property type="entry name" value="POLIIIAc"/>
    <property type="match status" value="1"/>
</dbReference>
<comment type="caution">
    <text evidence="10">The sequence shown here is derived from an EMBL/GenBank/DDBJ whole genome shotgun (WGS) entry which is preliminary data.</text>
</comment>
<keyword evidence="6" id="KW-0239">DNA-directed DNA polymerase</keyword>
<dbReference type="OrthoDB" id="9803237at2"/>
<evidence type="ECO:0000256" key="4">
    <source>
        <dbReference type="ARBA" id="ARBA00022695"/>
    </source>
</evidence>
<proteinExistence type="predicted"/>
<keyword evidence="4" id="KW-0548">Nucleotidyltransferase</keyword>
<dbReference type="GO" id="GO:0006260">
    <property type="term" value="P:DNA replication"/>
    <property type="evidence" value="ECO:0007669"/>
    <property type="project" value="UniProtKB-KW"/>
</dbReference>
<evidence type="ECO:0000256" key="2">
    <source>
        <dbReference type="ARBA" id="ARBA00019114"/>
    </source>
</evidence>
<evidence type="ECO:0000256" key="7">
    <source>
        <dbReference type="ARBA" id="ARBA00049244"/>
    </source>
</evidence>
<dbReference type="Pfam" id="PF07733">
    <property type="entry name" value="DNA_pol3_alpha"/>
    <property type="match status" value="1"/>
</dbReference>
<dbReference type="Pfam" id="PF17657">
    <property type="entry name" value="DNA_pol3_finger"/>
    <property type="match status" value="1"/>
</dbReference>
<evidence type="ECO:0000259" key="9">
    <source>
        <dbReference type="SMART" id="SM00481"/>
    </source>
</evidence>
<dbReference type="Proteomes" id="UP000256379">
    <property type="component" value="Unassembled WGS sequence"/>
</dbReference>
<dbReference type="InterPro" id="IPR003141">
    <property type="entry name" value="Pol/His_phosphatase_N"/>
</dbReference>
<dbReference type="InterPro" id="IPR004805">
    <property type="entry name" value="DnaE2/DnaE/PolC"/>
</dbReference>
<dbReference type="SUPFAM" id="SSF89550">
    <property type="entry name" value="PHP domain-like"/>
    <property type="match status" value="1"/>
</dbReference>
<accession>A0A3D8IN96</accession>
<evidence type="ECO:0000256" key="6">
    <source>
        <dbReference type="ARBA" id="ARBA00022932"/>
    </source>
</evidence>
<dbReference type="Gene3D" id="1.10.10.1600">
    <property type="entry name" value="Bacterial DNA polymerase III alpha subunit, thumb domain"/>
    <property type="match status" value="1"/>
</dbReference>
<protein>
    <recommendedName>
        <fullName evidence="2">DNA polymerase III subunit alpha</fullName>
        <ecNumber evidence="1">2.7.7.7</ecNumber>
    </recommendedName>
</protein>
<comment type="catalytic activity">
    <reaction evidence="7">
        <text>DNA(n) + a 2'-deoxyribonucleoside 5'-triphosphate = DNA(n+1) + diphosphate</text>
        <dbReference type="Rhea" id="RHEA:22508"/>
        <dbReference type="Rhea" id="RHEA-COMP:17339"/>
        <dbReference type="Rhea" id="RHEA-COMP:17340"/>
        <dbReference type="ChEBI" id="CHEBI:33019"/>
        <dbReference type="ChEBI" id="CHEBI:61560"/>
        <dbReference type="ChEBI" id="CHEBI:173112"/>
        <dbReference type="EC" id="2.7.7.7"/>
    </reaction>
</comment>
<dbReference type="NCBIfam" id="NF004226">
    <property type="entry name" value="PRK05673.1"/>
    <property type="match status" value="1"/>
</dbReference>
<dbReference type="RefSeq" id="WP_115542524.1">
    <property type="nucleotide sequence ID" value="NZ_NXLQ01000003.1"/>
</dbReference>
<dbReference type="InterPro" id="IPR040982">
    <property type="entry name" value="DNA_pol3_finger"/>
</dbReference>
<keyword evidence="5" id="KW-0235">DNA replication</keyword>
<dbReference type="InterPro" id="IPR029460">
    <property type="entry name" value="DNAPol_HHH"/>
</dbReference>
<dbReference type="PANTHER" id="PTHR32294">
    <property type="entry name" value="DNA POLYMERASE III SUBUNIT ALPHA"/>
    <property type="match status" value="1"/>
</dbReference>
<evidence type="ECO:0000256" key="1">
    <source>
        <dbReference type="ARBA" id="ARBA00012417"/>
    </source>
</evidence>
<dbReference type="EMBL" id="NXLQ01000003">
    <property type="protein sequence ID" value="RDU66738.1"/>
    <property type="molecule type" value="Genomic_DNA"/>
</dbReference>
<evidence type="ECO:0000256" key="3">
    <source>
        <dbReference type="ARBA" id="ARBA00022679"/>
    </source>
</evidence>
<dbReference type="CDD" id="cd04485">
    <property type="entry name" value="DnaE_OBF"/>
    <property type="match status" value="1"/>
</dbReference>
<feature type="compositionally biased region" description="Basic and acidic residues" evidence="8">
    <location>
        <begin position="1149"/>
        <end position="1161"/>
    </location>
</feature>
<dbReference type="NCBIfam" id="TIGR00594">
    <property type="entry name" value="polc"/>
    <property type="match status" value="1"/>
</dbReference>
<keyword evidence="11" id="KW-1185">Reference proteome</keyword>
<gene>
    <name evidence="10" type="ORF">CQA53_02925</name>
</gene>
<evidence type="ECO:0000313" key="10">
    <source>
        <dbReference type="EMBL" id="RDU66738.1"/>
    </source>
</evidence>